<gene>
    <name evidence="5" type="ORF">J8273_7283</name>
</gene>
<dbReference type="PANTHER" id="PTHR24113">
    <property type="entry name" value="RAN GTPASE-ACTIVATING PROTEIN 1"/>
    <property type="match status" value="1"/>
</dbReference>
<dbReference type="AlphaFoldDB" id="A0A8J6AZG4"/>
<proteinExistence type="predicted"/>
<dbReference type="GO" id="GO:0031267">
    <property type="term" value="F:small GTPase binding"/>
    <property type="evidence" value="ECO:0007669"/>
    <property type="project" value="TreeGrafter"/>
</dbReference>
<dbReference type="InterPro" id="IPR001611">
    <property type="entry name" value="Leu-rich_rpt"/>
</dbReference>
<dbReference type="GO" id="GO:0005634">
    <property type="term" value="C:nucleus"/>
    <property type="evidence" value="ECO:0007669"/>
    <property type="project" value="TreeGrafter"/>
</dbReference>
<keyword evidence="3" id="KW-0677">Repeat</keyword>
<feature type="region of interest" description="Disordered" evidence="4">
    <location>
        <begin position="326"/>
        <end position="423"/>
    </location>
</feature>
<keyword evidence="2" id="KW-0433">Leucine-rich repeat</keyword>
<sequence>MLKLSTITRILPNDAADSCLTFTTLDEWAEYIESNDVPSHVAFNFSGNYLRPIEIDNFINSLDRCPGYVALDLSSTGLSDASCPLLSSALISHQVYSLNITGNPVTDDGMTYLIDAFPSAPLVHLSARSTHITDRAGRLLITAAAEMRSLLTLYLSGNCLGPATVEAMQSHLGLTSLLALDLHCTGVGSRPQDLIKAVGSVGSLAYLNLWGCGLLPTEELGNLLAPASRCFASLSHANFGNNPLGDEGVALIARGLRNNAALTHLDLSGVGITDRGAAALVGAVATNAALIHLNVAHNPLGQAGVAAIRGLLESHPSLDVVNVGEPVEPEAEAEPARSVARPDPARPSLDLMPRPTLPSPSPRPESSPLSIDTTRSWADDSVRIQPSSGRTPVPSTPQSAPVPTESHESASDVELTPAPLPVGETRARTDESLLLSGQGGVEGAFDIAEEEEDLLTLPTMGGASQLLEPGM</sequence>
<comment type="caution">
    <text evidence="5">The sequence shown here is derived from an EMBL/GenBank/DDBJ whole genome shotgun (WGS) entry which is preliminary data.</text>
</comment>
<dbReference type="SMART" id="SM00368">
    <property type="entry name" value="LRR_RI"/>
    <property type="match status" value="5"/>
</dbReference>
<keyword evidence="6" id="KW-1185">Reference proteome</keyword>
<dbReference type="GO" id="GO:0005829">
    <property type="term" value="C:cytosol"/>
    <property type="evidence" value="ECO:0007669"/>
    <property type="project" value="TreeGrafter"/>
</dbReference>
<dbReference type="PANTHER" id="PTHR24113:SF12">
    <property type="entry name" value="RAN GTPASE-ACTIVATING PROTEIN 1"/>
    <property type="match status" value="1"/>
</dbReference>
<dbReference type="EMBL" id="JAHDYR010000062">
    <property type="protein sequence ID" value="KAG9391009.1"/>
    <property type="molecule type" value="Genomic_DNA"/>
</dbReference>
<dbReference type="InterPro" id="IPR027038">
    <property type="entry name" value="RanGap"/>
</dbReference>
<dbReference type="Pfam" id="PF13516">
    <property type="entry name" value="LRR_6"/>
    <property type="match status" value="3"/>
</dbReference>
<evidence type="ECO:0000256" key="2">
    <source>
        <dbReference type="ARBA" id="ARBA00022614"/>
    </source>
</evidence>
<reference evidence="5" key="1">
    <citation type="submission" date="2021-05" db="EMBL/GenBank/DDBJ databases">
        <title>A free-living protist that lacks canonical eukaryotic 1 DNA replication and segregation systems.</title>
        <authorList>
            <person name="Salas-Leiva D.E."/>
            <person name="Tromer E.C."/>
            <person name="Curtis B.A."/>
            <person name="Jerlstrom-Hultqvist J."/>
            <person name="Kolisko M."/>
            <person name="Yi Z."/>
            <person name="Salas-Leiva J.S."/>
            <person name="Gallot-Lavallee L."/>
            <person name="Kops G.J.P.L."/>
            <person name="Archibald J.M."/>
            <person name="Simpson A.G.B."/>
            <person name="Roger A.J."/>
        </authorList>
    </citation>
    <scope>NUCLEOTIDE SEQUENCE</scope>
    <source>
        <strain evidence="5">BICM</strain>
    </source>
</reference>
<dbReference type="GO" id="GO:0048471">
    <property type="term" value="C:perinuclear region of cytoplasm"/>
    <property type="evidence" value="ECO:0007669"/>
    <property type="project" value="TreeGrafter"/>
</dbReference>
<evidence type="ECO:0000256" key="4">
    <source>
        <dbReference type="SAM" id="MobiDB-lite"/>
    </source>
</evidence>
<dbReference type="InterPro" id="IPR032675">
    <property type="entry name" value="LRR_dom_sf"/>
</dbReference>
<dbReference type="Proteomes" id="UP000717585">
    <property type="component" value="Unassembled WGS sequence"/>
</dbReference>
<keyword evidence="1" id="KW-0343">GTPase activation</keyword>
<accession>A0A8J6AZG4</accession>
<dbReference type="SUPFAM" id="SSF52047">
    <property type="entry name" value="RNI-like"/>
    <property type="match status" value="1"/>
</dbReference>
<evidence type="ECO:0000256" key="3">
    <source>
        <dbReference type="ARBA" id="ARBA00022737"/>
    </source>
</evidence>
<dbReference type="Gene3D" id="3.80.10.10">
    <property type="entry name" value="Ribonuclease Inhibitor"/>
    <property type="match status" value="2"/>
</dbReference>
<organism evidence="5 6">
    <name type="scientific">Carpediemonas membranifera</name>
    <dbReference type="NCBI Taxonomy" id="201153"/>
    <lineage>
        <taxon>Eukaryota</taxon>
        <taxon>Metamonada</taxon>
        <taxon>Carpediemonas-like organisms</taxon>
        <taxon>Carpediemonas</taxon>
    </lineage>
</organism>
<evidence type="ECO:0000313" key="6">
    <source>
        <dbReference type="Proteomes" id="UP000717585"/>
    </source>
</evidence>
<dbReference type="OrthoDB" id="120976at2759"/>
<evidence type="ECO:0000313" key="5">
    <source>
        <dbReference type="EMBL" id="KAG9391009.1"/>
    </source>
</evidence>
<evidence type="ECO:0000256" key="1">
    <source>
        <dbReference type="ARBA" id="ARBA00022468"/>
    </source>
</evidence>
<name>A0A8J6AZG4_9EUKA</name>
<protein>
    <submittedName>
        <fullName evidence="5">Leucine Rich repeat</fullName>
    </submittedName>
</protein>
<dbReference type="GO" id="GO:0005096">
    <property type="term" value="F:GTPase activator activity"/>
    <property type="evidence" value="ECO:0007669"/>
    <property type="project" value="UniProtKB-KW"/>
</dbReference>
<dbReference type="GO" id="GO:0006913">
    <property type="term" value="P:nucleocytoplasmic transport"/>
    <property type="evidence" value="ECO:0007669"/>
    <property type="project" value="TreeGrafter"/>
</dbReference>
<feature type="compositionally biased region" description="Pro residues" evidence="4">
    <location>
        <begin position="355"/>
        <end position="365"/>
    </location>
</feature>